<evidence type="ECO:0000313" key="3">
    <source>
        <dbReference type="Proteomes" id="UP000644548"/>
    </source>
</evidence>
<dbReference type="RefSeq" id="WP_189071581.1">
    <property type="nucleotide sequence ID" value="NZ_BMQN01000001.1"/>
</dbReference>
<proteinExistence type="predicted"/>
<evidence type="ECO:0000259" key="1">
    <source>
        <dbReference type="Pfam" id="PF00149"/>
    </source>
</evidence>
<dbReference type="Gene3D" id="3.60.21.10">
    <property type="match status" value="1"/>
</dbReference>
<dbReference type="SUPFAM" id="SSF56300">
    <property type="entry name" value="Metallo-dependent phosphatases"/>
    <property type="match status" value="1"/>
</dbReference>
<gene>
    <name evidence="2" type="ORF">GCM10008960_05200</name>
</gene>
<dbReference type="Pfam" id="PF00149">
    <property type="entry name" value="Metallophos"/>
    <property type="match status" value="1"/>
</dbReference>
<reference evidence="3" key="1">
    <citation type="journal article" date="2019" name="Int. J. Syst. Evol. Microbiol.">
        <title>The Global Catalogue of Microorganisms (GCM) 10K type strain sequencing project: providing services to taxonomists for standard genome sequencing and annotation.</title>
        <authorList>
            <consortium name="The Broad Institute Genomics Platform"/>
            <consortium name="The Broad Institute Genome Sequencing Center for Infectious Disease"/>
            <person name="Wu L."/>
            <person name="Ma J."/>
        </authorList>
    </citation>
    <scope>NUCLEOTIDE SEQUENCE [LARGE SCALE GENOMIC DNA]</scope>
    <source>
        <strain evidence="3">JCM 31405</strain>
    </source>
</reference>
<dbReference type="Proteomes" id="UP000644548">
    <property type="component" value="Unassembled WGS sequence"/>
</dbReference>
<dbReference type="EMBL" id="BMQN01000001">
    <property type="protein sequence ID" value="GGR81238.1"/>
    <property type="molecule type" value="Genomic_DNA"/>
</dbReference>
<comment type="caution">
    <text evidence="2">The sequence shown here is derived from an EMBL/GenBank/DDBJ whole genome shotgun (WGS) entry which is preliminary data.</text>
</comment>
<name>A0ABQ2S258_9DEIO</name>
<feature type="domain" description="Calcineurin-like phosphoesterase" evidence="1">
    <location>
        <begin position="3"/>
        <end position="217"/>
    </location>
</feature>
<dbReference type="PRINTS" id="PR00114">
    <property type="entry name" value="STPHPHTASE"/>
</dbReference>
<dbReference type="PANTHER" id="PTHR46546:SF4">
    <property type="entry name" value="SHEWANELLA-LIKE PROTEIN PHOSPHATASE 1"/>
    <property type="match status" value="1"/>
</dbReference>
<accession>A0ABQ2S258</accession>
<evidence type="ECO:0000313" key="2">
    <source>
        <dbReference type="EMBL" id="GGR81238.1"/>
    </source>
</evidence>
<sequence length="279" mass="30765">MRPLWVVGDIHGAYDKLRALLLRAGLIDFDGAWTAGDTHLVFLGDYLDRGPNGLEVIRLIRSLEVQAQEVGGQVTALLGNHEVMFLAALVFRNQDPHDRMGFREYWLDNGGQTRDADLLEPSDLGWLSSRPAMAASHGWLMVHADSLMYLRMGTTLDEVNSEVSRILANPDADEWGLFLNWFTERMAFSLGEGEVKARRTLSMFGGERIVHGHTPVYVLLDEALHGPTLGAGAPIPYANRLCVAMDSGMAYREDAGFIARLNPQGIAEVVSFPNGGPVY</sequence>
<protein>
    <submittedName>
        <fullName evidence="2">Phosphatase</fullName>
    </submittedName>
</protein>
<dbReference type="InterPro" id="IPR004843">
    <property type="entry name" value="Calcineurin-like_PHP"/>
</dbReference>
<dbReference type="InterPro" id="IPR006186">
    <property type="entry name" value="Ser/Thr-sp_prot-phosphatase"/>
</dbReference>
<dbReference type="InterPro" id="IPR029052">
    <property type="entry name" value="Metallo-depent_PP-like"/>
</dbReference>
<organism evidence="2 3">
    <name type="scientific">Deinococcus sedimenti</name>
    <dbReference type="NCBI Taxonomy" id="1867090"/>
    <lineage>
        <taxon>Bacteria</taxon>
        <taxon>Thermotogati</taxon>
        <taxon>Deinococcota</taxon>
        <taxon>Deinococci</taxon>
        <taxon>Deinococcales</taxon>
        <taxon>Deinococcaceae</taxon>
        <taxon>Deinococcus</taxon>
    </lineage>
</organism>
<dbReference type="PANTHER" id="PTHR46546">
    <property type="entry name" value="SHEWANELLA-LIKE PROTEIN PHOSPHATASE 1"/>
    <property type="match status" value="1"/>
</dbReference>
<keyword evidence="3" id="KW-1185">Reference proteome</keyword>